<sequence length="91" mass="9481">MVELMLAPRLDMAAARPLAEALRGHRGGALTLDAGGVQFVGGLCLQLLLAGAQDWRDAGLPLTFSARSTAFDAAIALFGLSLDQLQTKEAS</sequence>
<dbReference type="RefSeq" id="WP_096432723.1">
    <property type="nucleotide sequence ID" value="NZ_NTJD01000004.1"/>
</dbReference>
<reference evidence="2 3" key="1">
    <citation type="submission" date="2017-09" db="EMBL/GenBank/DDBJ databases">
        <title>A multilocus sequence analysis scheme for characterization of bacteria in the genus Thioclava.</title>
        <authorList>
            <person name="Liu Y."/>
            <person name="Shao Z."/>
        </authorList>
    </citation>
    <scope>NUCLEOTIDE SEQUENCE [LARGE SCALE GENOMIC DNA]</scope>
    <source>
        <strain evidence="2 3">CAU 1312</strain>
    </source>
</reference>
<evidence type="ECO:0000313" key="3">
    <source>
        <dbReference type="Proteomes" id="UP000243507"/>
    </source>
</evidence>
<keyword evidence="3" id="KW-1185">Reference proteome</keyword>
<feature type="domain" description="MlaB-like STAS" evidence="1">
    <location>
        <begin position="6"/>
        <end position="80"/>
    </location>
</feature>
<dbReference type="EMBL" id="NTJD01000004">
    <property type="protein sequence ID" value="PCD76920.1"/>
    <property type="molecule type" value="Genomic_DNA"/>
</dbReference>
<dbReference type="AlphaFoldDB" id="A0A2A4CRG7"/>
<evidence type="ECO:0000313" key="2">
    <source>
        <dbReference type="EMBL" id="PCD76920.1"/>
    </source>
</evidence>
<comment type="caution">
    <text evidence="2">The sequence shown here is derived from an EMBL/GenBank/DDBJ whole genome shotgun (WGS) entry which is preliminary data.</text>
</comment>
<dbReference type="InterPro" id="IPR058548">
    <property type="entry name" value="MlaB-like_STAS"/>
</dbReference>
<gene>
    <name evidence="2" type="ORF">CLN94_07480</name>
</gene>
<name>A0A2A4CRG7_9RHOB</name>
<dbReference type="Proteomes" id="UP000243507">
    <property type="component" value="Unassembled WGS sequence"/>
</dbReference>
<dbReference type="InterPro" id="IPR036513">
    <property type="entry name" value="STAS_dom_sf"/>
</dbReference>
<protein>
    <submittedName>
        <fullName evidence="2">Chemotaxis protein CheX</fullName>
    </submittedName>
</protein>
<dbReference type="OrthoDB" id="7280289at2"/>
<proteinExistence type="predicted"/>
<dbReference type="SUPFAM" id="SSF52091">
    <property type="entry name" value="SpoIIaa-like"/>
    <property type="match status" value="1"/>
</dbReference>
<evidence type="ECO:0000259" key="1">
    <source>
        <dbReference type="Pfam" id="PF13466"/>
    </source>
</evidence>
<organism evidence="2 3">
    <name type="scientific">Pseudothioclava arenosa</name>
    <dbReference type="NCBI Taxonomy" id="1795308"/>
    <lineage>
        <taxon>Bacteria</taxon>
        <taxon>Pseudomonadati</taxon>
        <taxon>Pseudomonadota</taxon>
        <taxon>Alphaproteobacteria</taxon>
        <taxon>Rhodobacterales</taxon>
        <taxon>Paracoccaceae</taxon>
        <taxon>Pseudothioclava</taxon>
    </lineage>
</organism>
<accession>A0A2A4CRG7</accession>
<dbReference type="Pfam" id="PF13466">
    <property type="entry name" value="STAS_2"/>
    <property type="match status" value="1"/>
</dbReference>